<feature type="transmembrane region" description="Helical" evidence="1">
    <location>
        <begin position="104"/>
        <end position="124"/>
    </location>
</feature>
<sequence>MISSRSKFVAAFCSLSLLAAAPASAAAQATAAVDYSPWAALSAFAAPSSSQALCGSAAAAAAGAAVQGASGCVFPTLDAPVAPPVADAAPIATPAAVAAGGGVGILPLLVGLAALGGLAALLLADGNNTPDQISVSP</sequence>
<comment type="caution">
    <text evidence="3">The sequence shown here is derived from an EMBL/GenBank/DDBJ whole genome shotgun (WGS) entry which is preliminary data.</text>
</comment>
<evidence type="ECO:0000256" key="1">
    <source>
        <dbReference type="SAM" id="Phobius"/>
    </source>
</evidence>
<feature type="signal peptide" evidence="2">
    <location>
        <begin position="1"/>
        <end position="25"/>
    </location>
</feature>
<keyword evidence="4" id="KW-1185">Reference proteome</keyword>
<gene>
    <name evidence="3" type="ORF">GGQ97_001917</name>
</gene>
<name>A0A7X5Y6S3_9SPHN</name>
<dbReference type="Proteomes" id="UP000558192">
    <property type="component" value="Unassembled WGS sequence"/>
</dbReference>
<dbReference type="AlphaFoldDB" id="A0A7X5Y6S3"/>
<keyword evidence="1" id="KW-1133">Transmembrane helix</keyword>
<accession>A0A7X5Y6S3</accession>
<evidence type="ECO:0000256" key="2">
    <source>
        <dbReference type="SAM" id="SignalP"/>
    </source>
</evidence>
<keyword evidence="1" id="KW-0812">Transmembrane</keyword>
<evidence type="ECO:0000313" key="3">
    <source>
        <dbReference type="EMBL" id="NJC06124.1"/>
    </source>
</evidence>
<keyword evidence="1" id="KW-0472">Membrane</keyword>
<protein>
    <submittedName>
        <fullName evidence="3">Uncharacterized protein</fullName>
    </submittedName>
</protein>
<dbReference type="EMBL" id="JAATJC010000001">
    <property type="protein sequence ID" value="NJC06124.1"/>
    <property type="molecule type" value="Genomic_DNA"/>
</dbReference>
<keyword evidence="2" id="KW-0732">Signal</keyword>
<feature type="chain" id="PRO_5031011164" evidence="2">
    <location>
        <begin position="26"/>
        <end position="137"/>
    </location>
</feature>
<reference evidence="3 4" key="1">
    <citation type="submission" date="2020-03" db="EMBL/GenBank/DDBJ databases">
        <title>Genomic Encyclopedia of Type Strains, Phase IV (KMG-IV): sequencing the most valuable type-strain genomes for metagenomic binning, comparative biology and taxonomic classification.</title>
        <authorList>
            <person name="Goeker M."/>
        </authorList>
    </citation>
    <scope>NUCLEOTIDE SEQUENCE [LARGE SCALE GENOMIC DNA]</scope>
    <source>
        <strain evidence="3 4">DSM 16846</strain>
    </source>
</reference>
<evidence type="ECO:0000313" key="4">
    <source>
        <dbReference type="Proteomes" id="UP000558192"/>
    </source>
</evidence>
<proteinExistence type="predicted"/>
<organism evidence="3 4">
    <name type="scientific">Sphingomonas kaistensis</name>
    <dbReference type="NCBI Taxonomy" id="298708"/>
    <lineage>
        <taxon>Bacteria</taxon>
        <taxon>Pseudomonadati</taxon>
        <taxon>Pseudomonadota</taxon>
        <taxon>Alphaproteobacteria</taxon>
        <taxon>Sphingomonadales</taxon>
        <taxon>Sphingomonadaceae</taxon>
        <taxon>Sphingomonas</taxon>
    </lineage>
</organism>
<dbReference type="RefSeq" id="WP_168069115.1">
    <property type="nucleotide sequence ID" value="NZ_JAATJC010000001.1"/>
</dbReference>